<keyword evidence="5" id="KW-1185">Reference proteome</keyword>
<dbReference type="InterPro" id="IPR001878">
    <property type="entry name" value="Znf_CCHC"/>
</dbReference>
<dbReference type="SMART" id="SM00343">
    <property type="entry name" value="ZnF_C2HC"/>
    <property type="match status" value="1"/>
</dbReference>
<dbReference type="InterPro" id="IPR036875">
    <property type="entry name" value="Znf_CCHC_sf"/>
</dbReference>
<dbReference type="AlphaFoldDB" id="A0AAN7J938"/>
<dbReference type="Gene3D" id="4.10.60.10">
    <property type="entry name" value="Zinc finger, CCHC-type"/>
    <property type="match status" value="1"/>
</dbReference>
<proteinExistence type="predicted"/>
<dbReference type="Pfam" id="PF24925">
    <property type="entry name" value="DUF7746"/>
    <property type="match status" value="1"/>
</dbReference>
<dbReference type="InterPro" id="IPR056648">
    <property type="entry name" value="DUF7746"/>
</dbReference>
<name>A0AAN7J938_QUERU</name>
<dbReference type="EMBL" id="JAXUIC010000002">
    <property type="protein sequence ID" value="KAK4603789.1"/>
    <property type="molecule type" value="Genomic_DNA"/>
</dbReference>
<evidence type="ECO:0000313" key="5">
    <source>
        <dbReference type="Proteomes" id="UP001324115"/>
    </source>
</evidence>
<organism evidence="4 5">
    <name type="scientific">Quercus rubra</name>
    <name type="common">Northern red oak</name>
    <name type="synonym">Quercus borealis</name>
    <dbReference type="NCBI Taxonomy" id="3512"/>
    <lineage>
        <taxon>Eukaryota</taxon>
        <taxon>Viridiplantae</taxon>
        <taxon>Streptophyta</taxon>
        <taxon>Embryophyta</taxon>
        <taxon>Tracheophyta</taxon>
        <taxon>Spermatophyta</taxon>
        <taxon>Magnoliopsida</taxon>
        <taxon>eudicotyledons</taxon>
        <taxon>Gunneridae</taxon>
        <taxon>Pentapetalae</taxon>
        <taxon>rosids</taxon>
        <taxon>fabids</taxon>
        <taxon>Fagales</taxon>
        <taxon>Fagaceae</taxon>
        <taxon>Quercus</taxon>
    </lineage>
</organism>
<dbReference type="GO" id="GO:0008270">
    <property type="term" value="F:zinc ion binding"/>
    <property type="evidence" value="ECO:0007669"/>
    <property type="project" value="UniProtKB-KW"/>
</dbReference>
<dbReference type="Pfam" id="PF24496">
    <property type="entry name" value="DUF7588"/>
    <property type="match status" value="1"/>
</dbReference>
<keyword evidence="1" id="KW-0862">Zinc</keyword>
<sequence length="661" mass="76158">MEQPPDQEPLNIMVLTKEFDPDLEELGKDFTSEENKAKRAAYKANYTRDQKKKVYDAWVLFMRDLSRNVPFFIYFERYYGKRKQFCILTKAWTIDGPNATKEVVRSSHPPLEAITFDHRRKEIIASPFKVATDRHQPVDKVIEQNNYTNQVIHIIGKQLDRIEDRIENKVILQPGNSSKPIQALEKPLVKLPTTRHTSLSHSKDQTALEVVAQKLEELVKREPATPSATVLNIQTSSSNSSQVSDQEFEQLETQFQDLEVKRLYHPDPSNSAKNWYPKPSPPDLRYEERNVGNQFSVASGRLYEWNIDGLSEQEILNKIQHMTMVANNYLDEGRPHKEVIEMMALGFTGKPSNITARIYEQLSNLRCKTLGEYKWYEDVFTTRVMHRRDCNSPFWKEKFINGLPTLFSQKVKETLCSPLGVIDYDNLTYGDISSTIRSDGMKMCRDLKIQSHISKSKAKKSKHKGKESFEKPFRKKPTKYYRKQRYKTDDFYKKGKPKEPIPQASGKCYNCGKKGHFKSECRAKAKSLINTLISDQPSKNEIFKLLELDHSDSEAYSSASDSELKQIYRSSSSPSSTSTSSGPDEPTPCRDGCCRTINVLNSQEQLLLDLIEAIEDPIIKAQKLTLFHQALVKDISKPPIKIQQPKVDLEQIYNRFTQSKK</sequence>
<protein>
    <recommendedName>
        <fullName evidence="3">CCHC-type domain-containing protein</fullName>
    </recommendedName>
</protein>
<dbReference type="Pfam" id="PF22909">
    <property type="entry name" value="Caulimovir_coat_dom"/>
    <property type="match status" value="1"/>
</dbReference>
<dbReference type="PANTHER" id="PTHR33054:SF9">
    <property type="entry name" value="CCHC-TYPE DOMAIN-CONTAINING PROTEIN"/>
    <property type="match status" value="1"/>
</dbReference>
<dbReference type="PANTHER" id="PTHR33054">
    <property type="entry name" value="CCHC-TYPE DOMAIN-CONTAINING PROTEIN"/>
    <property type="match status" value="1"/>
</dbReference>
<dbReference type="PROSITE" id="PS50158">
    <property type="entry name" value="ZF_CCHC"/>
    <property type="match status" value="1"/>
</dbReference>
<feature type="region of interest" description="Disordered" evidence="2">
    <location>
        <begin position="557"/>
        <end position="589"/>
    </location>
</feature>
<dbReference type="Pfam" id="PF00098">
    <property type="entry name" value="zf-CCHC"/>
    <property type="match status" value="1"/>
</dbReference>
<reference evidence="4 5" key="1">
    <citation type="journal article" date="2023" name="G3 (Bethesda)">
        <title>A haplotype-resolved chromosome-scale genome for Quercus rubra L. provides insights into the genetics of adaptive traits for red oak species.</title>
        <authorList>
            <person name="Kapoor B."/>
            <person name="Jenkins J."/>
            <person name="Schmutz J."/>
            <person name="Zhebentyayeva T."/>
            <person name="Kuelheim C."/>
            <person name="Coggeshall M."/>
            <person name="Heim C."/>
            <person name="Lasky J.R."/>
            <person name="Leites L."/>
            <person name="Islam-Faridi N."/>
            <person name="Romero-Severson J."/>
            <person name="DeLeo V.L."/>
            <person name="Lucas S.M."/>
            <person name="Lazic D."/>
            <person name="Gailing O."/>
            <person name="Carlson J."/>
            <person name="Staton M."/>
        </authorList>
    </citation>
    <scope>NUCLEOTIDE SEQUENCE [LARGE SCALE GENOMIC DNA]</scope>
    <source>
        <strain evidence="4">Pseudo-F2</strain>
    </source>
</reference>
<dbReference type="InterPro" id="IPR056010">
    <property type="entry name" value="DUF7588"/>
</dbReference>
<evidence type="ECO:0000259" key="3">
    <source>
        <dbReference type="PROSITE" id="PS50158"/>
    </source>
</evidence>
<dbReference type="SUPFAM" id="SSF57756">
    <property type="entry name" value="Retrovirus zinc finger-like domains"/>
    <property type="match status" value="1"/>
</dbReference>
<dbReference type="Proteomes" id="UP001324115">
    <property type="component" value="Unassembled WGS sequence"/>
</dbReference>
<keyword evidence="1" id="KW-0863">Zinc-finger</keyword>
<gene>
    <name evidence="4" type="ORF">RGQ29_012339</name>
</gene>
<dbReference type="GO" id="GO:0003676">
    <property type="term" value="F:nucleic acid binding"/>
    <property type="evidence" value="ECO:0007669"/>
    <property type="project" value="InterPro"/>
</dbReference>
<feature type="domain" description="CCHC-type" evidence="3">
    <location>
        <begin position="507"/>
        <end position="522"/>
    </location>
</feature>
<evidence type="ECO:0000256" key="2">
    <source>
        <dbReference type="SAM" id="MobiDB-lite"/>
    </source>
</evidence>
<evidence type="ECO:0000313" key="4">
    <source>
        <dbReference type="EMBL" id="KAK4603789.1"/>
    </source>
</evidence>
<feature type="compositionally biased region" description="Low complexity" evidence="2">
    <location>
        <begin position="570"/>
        <end position="581"/>
    </location>
</feature>
<evidence type="ECO:0000256" key="1">
    <source>
        <dbReference type="PROSITE-ProRule" id="PRU00047"/>
    </source>
</evidence>
<accession>A0AAN7J938</accession>
<keyword evidence="1" id="KW-0479">Metal-binding</keyword>
<comment type="caution">
    <text evidence="4">The sequence shown here is derived from an EMBL/GenBank/DDBJ whole genome shotgun (WGS) entry which is preliminary data.</text>
</comment>